<evidence type="ECO:0000256" key="5">
    <source>
        <dbReference type="ARBA" id="ARBA00022679"/>
    </source>
</evidence>
<dbReference type="GO" id="GO:0032040">
    <property type="term" value="C:small-subunit processome"/>
    <property type="evidence" value="ECO:0007669"/>
    <property type="project" value="TreeGrafter"/>
</dbReference>
<evidence type="ECO:0000313" key="9">
    <source>
        <dbReference type="EMBL" id="KAL0416943.1"/>
    </source>
</evidence>
<dbReference type="GO" id="GO:0070475">
    <property type="term" value="P:rRNA base methylation"/>
    <property type="evidence" value="ECO:0007669"/>
    <property type="project" value="InterPro"/>
</dbReference>
<evidence type="ECO:0000256" key="4">
    <source>
        <dbReference type="ARBA" id="ARBA00022603"/>
    </source>
</evidence>
<dbReference type="Pfam" id="PF03587">
    <property type="entry name" value="EMG1"/>
    <property type="match status" value="1"/>
</dbReference>
<keyword evidence="8" id="KW-0694">RNA-binding</keyword>
<keyword evidence="6" id="KW-0949">S-adenosyl-L-methionine</keyword>
<evidence type="ECO:0000256" key="1">
    <source>
        <dbReference type="ARBA" id="ARBA00008115"/>
    </source>
</evidence>
<proteinExistence type="inferred from homology"/>
<dbReference type="PANTHER" id="PTHR12636:SF5">
    <property type="entry name" value="RIBOSOMAL RNA SMALL SUBUNIT METHYLTRANSFERASE NEP1"/>
    <property type="match status" value="1"/>
</dbReference>
<protein>
    <submittedName>
        <fullName evidence="9">Uncharacterized protein</fullName>
    </submittedName>
</protein>
<dbReference type="InterPro" id="IPR005304">
    <property type="entry name" value="Rbsml_bgen_MeTrfase_EMG1/NEP1"/>
</dbReference>
<accession>A0AAW2UK30</accession>
<dbReference type="PANTHER" id="PTHR12636">
    <property type="entry name" value="NEP1/MRA1"/>
    <property type="match status" value="1"/>
</dbReference>
<comment type="caution">
    <text evidence="9">The sequence shown here is derived from an EMBL/GenBank/DDBJ whole genome shotgun (WGS) entry which is preliminary data.</text>
</comment>
<gene>
    <name evidence="9" type="ORF">Slati_3526200</name>
</gene>
<keyword evidence="2" id="KW-0690">Ribosome biogenesis</keyword>
<dbReference type="GO" id="GO:0019843">
    <property type="term" value="F:rRNA binding"/>
    <property type="evidence" value="ECO:0007669"/>
    <property type="project" value="UniProtKB-KW"/>
</dbReference>
<dbReference type="GO" id="GO:0070037">
    <property type="term" value="F:rRNA (pseudouridine) methyltransferase activity"/>
    <property type="evidence" value="ECO:0007669"/>
    <property type="project" value="InterPro"/>
</dbReference>
<dbReference type="Gene3D" id="3.40.1280.10">
    <property type="match status" value="1"/>
</dbReference>
<evidence type="ECO:0000256" key="2">
    <source>
        <dbReference type="ARBA" id="ARBA00022517"/>
    </source>
</evidence>
<keyword evidence="4" id="KW-0489">Methyltransferase</keyword>
<dbReference type="EMBL" id="JACGWN010000012">
    <property type="protein sequence ID" value="KAL0416943.1"/>
    <property type="molecule type" value="Genomic_DNA"/>
</dbReference>
<reference evidence="9" key="1">
    <citation type="submission" date="2020-06" db="EMBL/GenBank/DDBJ databases">
        <authorList>
            <person name="Li T."/>
            <person name="Hu X."/>
            <person name="Zhang T."/>
            <person name="Song X."/>
            <person name="Zhang H."/>
            <person name="Dai N."/>
            <person name="Sheng W."/>
            <person name="Hou X."/>
            <person name="Wei L."/>
        </authorList>
    </citation>
    <scope>NUCLEOTIDE SEQUENCE</scope>
    <source>
        <strain evidence="9">KEN1</strain>
        <tissue evidence="9">Leaf</tissue>
    </source>
</reference>
<dbReference type="AlphaFoldDB" id="A0AAW2UK30"/>
<name>A0AAW2UK30_9LAMI</name>
<keyword evidence="3" id="KW-0698">rRNA processing</keyword>
<organism evidence="9">
    <name type="scientific">Sesamum latifolium</name>
    <dbReference type="NCBI Taxonomy" id="2727402"/>
    <lineage>
        <taxon>Eukaryota</taxon>
        <taxon>Viridiplantae</taxon>
        <taxon>Streptophyta</taxon>
        <taxon>Embryophyta</taxon>
        <taxon>Tracheophyta</taxon>
        <taxon>Spermatophyta</taxon>
        <taxon>Magnoliopsida</taxon>
        <taxon>eudicotyledons</taxon>
        <taxon>Gunneridae</taxon>
        <taxon>Pentapetalae</taxon>
        <taxon>asterids</taxon>
        <taxon>lamiids</taxon>
        <taxon>Lamiales</taxon>
        <taxon>Pedaliaceae</taxon>
        <taxon>Sesamum</taxon>
    </lineage>
</organism>
<evidence type="ECO:0000256" key="3">
    <source>
        <dbReference type="ARBA" id="ARBA00022552"/>
    </source>
</evidence>
<evidence type="ECO:0000256" key="8">
    <source>
        <dbReference type="ARBA" id="ARBA00022884"/>
    </source>
</evidence>
<dbReference type="SUPFAM" id="SSF75217">
    <property type="entry name" value="alpha/beta knot"/>
    <property type="match status" value="1"/>
</dbReference>
<dbReference type="InterPro" id="IPR029026">
    <property type="entry name" value="tRNA_m1G_MTases_N"/>
</dbReference>
<keyword evidence="5" id="KW-0808">Transferase</keyword>
<comment type="similarity">
    <text evidence="1">Belongs to the class IV-like SAM-binding methyltransferase superfamily. RNA methyltransferase NEP1 family.</text>
</comment>
<evidence type="ECO:0000256" key="7">
    <source>
        <dbReference type="ARBA" id="ARBA00022730"/>
    </source>
</evidence>
<dbReference type="InterPro" id="IPR029028">
    <property type="entry name" value="Alpha/beta_knot_MTases"/>
</dbReference>
<sequence length="215" mass="24942">MRLLQRSSVSTTLNPKHLLHQLSLSLRFQKQPLQVYVLILVQLIIARIRMGRSVWWRLTSYRRPRKLRRVSDDGEKTDMELRGREGNDDIVPGGMLEANSRQEPDYVREIGSLKSMEGGSFLSGIRVQSSRQESGPGVVFVFEQASLVLARVNKVDCMGLSFLFIHHHCDIEKIFVLFQSYQILNPDEHGGFMKKHNLDRRDYRPDIIHEVIKLM</sequence>
<reference evidence="9" key="2">
    <citation type="journal article" date="2024" name="Plant">
        <title>Genomic evolution and insights into agronomic trait innovations of Sesamum species.</title>
        <authorList>
            <person name="Miao H."/>
            <person name="Wang L."/>
            <person name="Qu L."/>
            <person name="Liu H."/>
            <person name="Sun Y."/>
            <person name="Le M."/>
            <person name="Wang Q."/>
            <person name="Wei S."/>
            <person name="Zheng Y."/>
            <person name="Lin W."/>
            <person name="Duan Y."/>
            <person name="Cao H."/>
            <person name="Xiong S."/>
            <person name="Wang X."/>
            <person name="Wei L."/>
            <person name="Li C."/>
            <person name="Ma Q."/>
            <person name="Ju M."/>
            <person name="Zhao R."/>
            <person name="Li G."/>
            <person name="Mu C."/>
            <person name="Tian Q."/>
            <person name="Mei H."/>
            <person name="Zhang T."/>
            <person name="Gao T."/>
            <person name="Zhang H."/>
        </authorList>
    </citation>
    <scope>NUCLEOTIDE SEQUENCE</scope>
    <source>
        <strain evidence="9">KEN1</strain>
    </source>
</reference>
<keyword evidence="7" id="KW-0699">rRNA-binding</keyword>
<evidence type="ECO:0000256" key="6">
    <source>
        <dbReference type="ARBA" id="ARBA00022691"/>
    </source>
</evidence>